<feature type="transmembrane region" description="Helical" evidence="1">
    <location>
        <begin position="53"/>
        <end position="71"/>
    </location>
</feature>
<gene>
    <name evidence="3" type="ORF">WG950_05170</name>
</gene>
<dbReference type="EMBL" id="CP150496">
    <property type="protein sequence ID" value="WYW56645.1"/>
    <property type="molecule type" value="Genomic_DNA"/>
</dbReference>
<evidence type="ECO:0000313" key="4">
    <source>
        <dbReference type="Proteomes" id="UP001491088"/>
    </source>
</evidence>
<dbReference type="InterPro" id="IPR009597">
    <property type="entry name" value="DUF1206"/>
</dbReference>
<feature type="domain" description="DUF1206" evidence="2">
    <location>
        <begin position="182"/>
        <end position="250"/>
    </location>
</feature>
<feature type="transmembrane region" description="Helical" evidence="1">
    <location>
        <begin position="184"/>
        <end position="203"/>
    </location>
</feature>
<accession>A0ABZ2TUG2</accession>
<feature type="transmembrane region" description="Helical" evidence="1">
    <location>
        <begin position="224"/>
        <end position="247"/>
    </location>
</feature>
<feature type="domain" description="DUF1206" evidence="2">
    <location>
        <begin position="8"/>
        <end position="72"/>
    </location>
</feature>
<evidence type="ECO:0000313" key="3">
    <source>
        <dbReference type="EMBL" id="WYW56645.1"/>
    </source>
</evidence>
<protein>
    <submittedName>
        <fullName evidence="3">DUF1206 domain-containing protein</fullName>
    </submittedName>
</protein>
<keyword evidence="4" id="KW-1185">Reference proteome</keyword>
<reference evidence="3 4" key="1">
    <citation type="submission" date="2024-03" db="EMBL/GenBank/DDBJ databases">
        <authorList>
            <person name="Cao K."/>
        </authorList>
    </citation>
    <scope>NUCLEOTIDE SEQUENCE [LARGE SCALE GENOMIC DNA]</scope>
    <source>
        <strain evidence="3 4">MCCC 1K00696</strain>
    </source>
</reference>
<proteinExistence type="predicted"/>
<name>A0ABZ2TUG2_9FLAO</name>
<dbReference type="Pfam" id="PF06724">
    <property type="entry name" value="DUF1206"/>
    <property type="match status" value="3"/>
</dbReference>
<evidence type="ECO:0000256" key="1">
    <source>
        <dbReference type="SAM" id="Phobius"/>
    </source>
</evidence>
<feature type="transmembrane region" description="Helical" evidence="1">
    <location>
        <begin position="132"/>
        <end position="153"/>
    </location>
</feature>
<feature type="transmembrane region" description="Helical" evidence="1">
    <location>
        <begin position="91"/>
        <end position="111"/>
    </location>
</feature>
<feature type="domain" description="DUF1206" evidence="2">
    <location>
        <begin position="91"/>
        <end position="157"/>
    </location>
</feature>
<dbReference type="Proteomes" id="UP001491088">
    <property type="component" value="Chromosome"/>
</dbReference>
<keyword evidence="1" id="KW-0472">Membrane</keyword>
<keyword evidence="1" id="KW-1133">Transmembrane helix</keyword>
<keyword evidence="1" id="KW-0812">Transmembrane</keyword>
<sequence length="253" mass="28882">MILKLRKFGFLTKGFVYIIIGILTFLTALNIGGKISDKNGVISFLENQIFGKVLLLIVSLGLMSFALWRAYKFYDVLKNEDSNKKYFSAVSYLFRTFFYGSFAISIFLKIFNQTSNDVTKETLVSRILQIENGNVILILIGIIFSGSAIYQFYKVITNSYLEDIKKNENIASFNFLKKTGAFGIFARGISFLIFSWFIFSAGFNNNPEKIKGTQEMFRFLNSLTFGNILMAVMALGFVCYGVFQYFYGRYSNS</sequence>
<organism evidence="3 4">
    <name type="scientific">Polaribacter marinaquae</name>
    <dbReference type="NCBI Taxonomy" id="1642819"/>
    <lineage>
        <taxon>Bacteria</taxon>
        <taxon>Pseudomonadati</taxon>
        <taxon>Bacteroidota</taxon>
        <taxon>Flavobacteriia</taxon>
        <taxon>Flavobacteriales</taxon>
        <taxon>Flavobacteriaceae</taxon>
    </lineage>
</organism>
<evidence type="ECO:0000259" key="2">
    <source>
        <dbReference type="Pfam" id="PF06724"/>
    </source>
</evidence>
<feature type="transmembrane region" description="Helical" evidence="1">
    <location>
        <begin position="14"/>
        <end position="32"/>
    </location>
</feature>
<dbReference type="RefSeq" id="WP_340934597.1">
    <property type="nucleotide sequence ID" value="NZ_CP150496.1"/>
</dbReference>